<dbReference type="AlphaFoldDB" id="A0AAV4GMI0"/>
<comment type="caution">
    <text evidence="1">The sequence shown here is derived from an EMBL/GenBank/DDBJ whole genome shotgun (WGS) entry which is preliminary data.</text>
</comment>
<sequence>MSLLLLLLLLVVVLLVVVVVVVVVVAAAAAAAAAAGVLLYQRRRLGQLKACCHIVMEGALAHTTPCHIILTPDRPDLPLNPLCQTPGGSATDTNFKIFGLTRLGIEPVPPDLSLSECLYR</sequence>
<reference evidence="1 2" key="1">
    <citation type="journal article" date="2021" name="Elife">
        <title>Chloroplast acquisition without the gene transfer in kleptoplastic sea slugs, Plakobranchus ocellatus.</title>
        <authorList>
            <person name="Maeda T."/>
            <person name="Takahashi S."/>
            <person name="Yoshida T."/>
            <person name="Shimamura S."/>
            <person name="Takaki Y."/>
            <person name="Nagai Y."/>
            <person name="Toyoda A."/>
            <person name="Suzuki Y."/>
            <person name="Arimoto A."/>
            <person name="Ishii H."/>
            <person name="Satoh N."/>
            <person name="Nishiyama T."/>
            <person name="Hasebe M."/>
            <person name="Maruyama T."/>
            <person name="Minagawa J."/>
            <person name="Obokata J."/>
            <person name="Shigenobu S."/>
        </authorList>
    </citation>
    <scope>NUCLEOTIDE SEQUENCE [LARGE SCALE GENOMIC DNA]</scope>
</reference>
<accession>A0AAV4GMI0</accession>
<protein>
    <recommendedName>
        <fullName evidence="3">Secreted protein</fullName>
    </recommendedName>
</protein>
<organism evidence="1 2">
    <name type="scientific">Elysia marginata</name>
    <dbReference type="NCBI Taxonomy" id="1093978"/>
    <lineage>
        <taxon>Eukaryota</taxon>
        <taxon>Metazoa</taxon>
        <taxon>Spiralia</taxon>
        <taxon>Lophotrochozoa</taxon>
        <taxon>Mollusca</taxon>
        <taxon>Gastropoda</taxon>
        <taxon>Heterobranchia</taxon>
        <taxon>Euthyneura</taxon>
        <taxon>Panpulmonata</taxon>
        <taxon>Sacoglossa</taxon>
        <taxon>Placobranchoidea</taxon>
        <taxon>Plakobranchidae</taxon>
        <taxon>Elysia</taxon>
    </lineage>
</organism>
<gene>
    <name evidence="1" type="ORF">ElyMa_004204700</name>
</gene>
<evidence type="ECO:0000313" key="2">
    <source>
        <dbReference type="Proteomes" id="UP000762676"/>
    </source>
</evidence>
<dbReference type="EMBL" id="BMAT01008505">
    <property type="protein sequence ID" value="GFR86672.1"/>
    <property type="molecule type" value="Genomic_DNA"/>
</dbReference>
<name>A0AAV4GMI0_9GAST</name>
<proteinExistence type="predicted"/>
<evidence type="ECO:0008006" key="3">
    <source>
        <dbReference type="Google" id="ProtNLM"/>
    </source>
</evidence>
<keyword evidence="2" id="KW-1185">Reference proteome</keyword>
<evidence type="ECO:0000313" key="1">
    <source>
        <dbReference type="EMBL" id="GFR86672.1"/>
    </source>
</evidence>
<dbReference type="Proteomes" id="UP000762676">
    <property type="component" value="Unassembled WGS sequence"/>
</dbReference>